<feature type="domain" description="Cadherin" evidence="2">
    <location>
        <begin position="197"/>
        <end position="297"/>
    </location>
</feature>
<protein>
    <submittedName>
        <fullName evidence="3">Ig-like domain-containing protein</fullName>
    </submittedName>
</protein>
<dbReference type="NCBIfam" id="NF012211">
    <property type="entry name" value="tand_rpt_95"/>
    <property type="match status" value="11"/>
</dbReference>
<feature type="domain" description="Cadherin" evidence="2">
    <location>
        <begin position="103"/>
        <end position="203"/>
    </location>
</feature>
<dbReference type="PROSITE" id="PS50268">
    <property type="entry name" value="CADHERIN_2"/>
    <property type="match status" value="4"/>
</dbReference>
<keyword evidence="4" id="KW-1185">Reference proteome</keyword>
<comment type="caution">
    <text evidence="3">The sequence shown here is derived from an EMBL/GenBank/DDBJ whole genome shotgun (WGS) entry which is preliminary data.</text>
</comment>
<dbReference type="InterPro" id="IPR002126">
    <property type="entry name" value="Cadherin-like_dom"/>
</dbReference>
<dbReference type="Proteomes" id="UP001596043">
    <property type="component" value="Unassembled WGS sequence"/>
</dbReference>
<feature type="region of interest" description="Disordered" evidence="1">
    <location>
        <begin position="137"/>
        <end position="156"/>
    </location>
</feature>
<dbReference type="Pfam" id="PF17963">
    <property type="entry name" value="Big_9"/>
    <property type="match status" value="11"/>
</dbReference>
<evidence type="ECO:0000259" key="2">
    <source>
        <dbReference type="PROSITE" id="PS50268"/>
    </source>
</evidence>
<feature type="region of interest" description="Disordered" evidence="1">
    <location>
        <begin position="1414"/>
        <end position="1433"/>
    </location>
</feature>
<dbReference type="InterPro" id="IPR022409">
    <property type="entry name" value="PKD/Chitinase_dom"/>
</dbReference>
<dbReference type="Gene3D" id="2.60.40.3440">
    <property type="match status" value="11"/>
</dbReference>
<feature type="compositionally biased region" description="Acidic residues" evidence="1">
    <location>
        <begin position="1150"/>
        <end position="1167"/>
    </location>
</feature>
<dbReference type="SUPFAM" id="SSF49313">
    <property type="entry name" value="Cadherin-like"/>
    <property type="match status" value="3"/>
</dbReference>
<dbReference type="Pfam" id="PF13585">
    <property type="entry name" value="CHU_C"/>
    <property type="match status" value="1"/>
</dbReference>
<dbReference type="Pfam" id="PF24346">
    <property type="entry name" value="DUF7507"/>
    <property type="match status" value="3"/>
</dbReference>
<proteinExistence type="predicted"/>
<organism evidence="3 4">
    <name type="scientific">Dokdonia ponticola</name>
    <dbReference type="NCBI Taxonomy" id="2041041"/>
    <lineage>
        <taxon>Bacteria</taxon>
        <taxon>Pseudomonadati</taxon>
        <taxon>Bacteroidota</taxon>
        <taxon>Flavobacteriia</taxon>
        <taxon>Flavobacteriales</taxon>
        <taxon>Flavobacteriaceae</taxon>
        <taxon>Dokdonia</taxon>
    </lineage>
</organism>
<evidence type="ECO:0000313" key="3">
    <source>
        <dbReference type="EMBL" id="MFC4636683.1"/>
    </source>
</evidence>
<feature type="region of interest" description="Disordered" evidence="1">
    <location>
        <begin position="1132"/>
        <end position="1174"/>
    </location>
</feature>
<dbReference type="RefSeq" id="WP_379983063.1">
    <property type="nucleotide sequence ID" value="NZ_JBHSFV010000034.1"/>
</dbReference>
<dbReference type="InterPro" id="IPR055354">
    <property type="entry name" value="DUF7507"/>
</dbReference>
<dbReference type="SMART" id="SM00089">
    <property type="entry name" value="PKD"/>
    <property type="match status" value="7"/>
</dbReference>
<reference evidence="4" key="1">
    <citation type="journal article" date="2019" name="Int. J. Syst. Evol. Microbiol.">
        <title>The Global Catalogue of Microorganisms (GCM) 10K type strain sequencing project: providing services to taxonomists for standard genome sequencing and annotation.</title>
        <authorList>
            <consortium name="The Broad Institute Genomics Platform"/>
            <consortium name="The Broad Institute Genome Sequencing Center for Infectious Disease"/>
            <person name="Wu L."/>
            <person name="Ma J."/>
        </authorList>
    </citation>
    <scope>NUCLEOTIDE SEQUENCE [LARGE SCALE GENOMIC DNA]</scope>
    <source>
        <strain evidence="4">YJ-61-S</strain>
    </source>
</reference>
<feature type="domain" description="Cadherin" evidence="2">
    <location>
        <begin position="291"/>
        <end position="395"/>
    </location>
</feature>
<feature type="compositionally biased region" description="Polar residues" evidence="1">
    <location>
        <begin position="231"/>
        <end position="245"/>
    </location>
</feature>
<sequence length="1547" mass="163075">PADDVMDDTATTPEDTPVDIAVLDNDTFDPTATIEVTDVTDPANGTVTINPDGTVTYTPDPDFNGTDTFEYTVTVTNPDGSTTTETATVVVTVTPADDVMDDTATTPEDTPVDIAVLDNDTFDPTATIEVTEVTDPANGTVTINPDGTVTYTPDPDFNGTDTFEYTVTVTNSDGSTTTETATVTVTVTPADDVMDDTATTPEDTPVDIAVLDNDTFDPTATIEVTEVTDPANGTVTINPDGTVTYTPDPDFNGTDTFEYTVTVTNSDGSTTTETATVTVTVTPADDVMDDTATTPEDTPVDIAVLDNDTFDPTATIEVTEVTDPANGTVTINPDGTVTYTPDPDFNGTDTFEYTVTVTNPDGSTTTETATVVVTVTPADDVMDDTVSTDEDTPVNIDVLDNDNFDPTSDVEVTDVTDPANGTVTINGDGTVTYIPNPDFCGTDTFEYTVTVTNADGSTSTETATVTVEVACIDDVMDDTVSTDEDTPVNIDVLDNDDFDPTSDVEVIDVTDPANGTVTINPDGTVTYIPNPDFCGTDTFEYTVTVTNADGSTSTETATVTVEVACIDDVMDDTVSTDEDTPVNIDVLDNDDFDPTSDVEVIDVTDPANGTVTINGDGTVTYIPDPDFCGTDTFEYTVTITNADGSTSTETATVTVSVACIDDVMDDTVSTDEDTPVNIDVLDNDDFDPTSDVEVTDVTDPANGTVTINPDGTVTYIPNPDFCGTDTFEYTVTVTNADGSTSTETATVTVEVACIDDVMDDTVSTDEDTPVNIDVLDNDDFDPTSDVEVTDVTDPANGTVTINPDGTVTYIPNPDFCGTDTFEYTVTVTNADGSTSTETATVTVEVACIDDVMDDTVSTDEDTPVNIDVLDNDDFDPTSDVEVTDVTDPANGTVTINGDGTVTYIPNPDFCGTDTFEYTVTITNADGSTSTETATVTVSVACVIDVMDDFETTLEDTPVNINVLDNDTFEGTDNEVISVTDPANGTVTINPDGTLTYIPDPNFCGTDTFDYTVTVTNADGSTSIETATVTVEVICITESIEITKTSVYDPVTGIITYTYTVENTGEVTVFDIVVTEDASTFTGTGILPVPIYEAGGTDEDGEADAFDLLPGESLTFTADYVVTQEDIDNGTIENQASASGFEENGTSVEDTASDDGDDTDGNTEDDVTVTDVSDVPDLQGNIDLEKMAEVIDVNGNGIIDAGDEILYTFTVTNNGDLDLTGITITDDIVTVNGGPIDLIAGASDSTTFTAVYVITQDDVEAGEVVNIAIAEGTDSDGNTITDISDDPDDTTNVDTDNDGDFEDPTVTIIPQLPSIELIKVGVFVDVNANGFADVGDEIQYTFTVTNTGNVIIEGIIVTDDQVTVIGDPVDLLPGESADFTAIYIITEEDIEAGEVVNTATAIGLDRAGVVVTDISDDPTDTTDVDVEGDGDADDPTVTILDTREPPTDEIVVHNGISIGEDGVNDVFTITGIENFPDNNVKIFNRWGVLVYEAEGYGQNGKVFRGLSEGRATISQDKFLPVGTYYWTLEYVDGSGQTRASAGYLYIQR</sequence>
<dbReference type="EMBL" id="JBHSFV010000034">
    <property type="protein sequence ID" value="MFC4636683.1"/>
    <property type="molecule type" value="Genomic_DNA"/>
</dbReference>
<name>A0ABV9I3D6_9FLAO</name>
<feature type="compositionally biased region" description="Polar residues" evidence="1">
    <location>
        <begin position="137"/>
        <end position="151"/>
    </location>
</feature>
<feature type="domain" description="Cadherin" evidence="2">
    <location>
        <begin position="9"/>
        <end position="109"/>
    </location>
</feature>
<evidence type="ECO:0000256" key="1">
    <source>
        <dbReference type="SAM" id="MobiDB-lite"/>
    </source>
</evidence>
<feature type="non-terminal residue" evidence="3">
    <location>
        <position position="1"/>
    </location>
</feature>
<evidence type="ECO:0000313" key="4">
    <source>
        <dbReference type="Proteomes" id="UP001596043"/>
    </source>
</evidence>
<dbReference type="InterPro" id="IPR047589">
    <property type="entry name" value="DUF11_rpt"/>
</dbReference>
<accession>A0ABV9I3D6</accession>
<dbReference type="InterPro" id="IPR015919">
    <property type="entry name" value="Cadherin-like_sf"/>
</dbReference>
<feature type="region of interest" description="Disordered" evidence="1">
    <location>
        <begin position="231"/>
        <end position="250"/>
    </location>
</feature>
<dbReference type="NCBIfam" id="TIGR01451">
    <property type="entry name" value="B_ant_repeat"/>
    <property type="match status" value="2"/>
</dbReference>
<gene>
    <name evidence="3" type="ORF">ACFO3O_22455</name>
</gene>